<keyword evidence="2" id="KW-1185">Reference proteome</keyword>
<sequence length="90" mass="10011">MSEVINALLKNHTWSIVPPSSHHNQDGCKWVFYGLELFLKSPQPQTGATSSTNLMGLLNDTKLIWSSNLPPSPQFLILRSLVIGCFDNLT</sequence>
<organism evidence="1 2">
    <name type="scientific">Malus domestica</name>
    <name type="common">Apple</name>
    <name type="synonym">Pyrus malus</name>
    <dbReference type="NCBI Taxonomy" id="3750"/>
    <lineage>
        <taxon>Eukaryota</taxon>
        <taxon>Viridiplantae</taxon>
        <taxon>Streptophyta</taxon>
        <taxon>Embryophyta</taxon>
        <taxon>Tracheophyta</taxon>
        <taxon>Spermatophyta</taxon>
        <taxon>Magnoliopsida</taxon>
        <taxon>eudicotyledons</taxon>
        <taxon>Gunneridae</taxon>
        <taxon>Pentapetalae</taxon>
        <taxon>rosids</taxon>
        <taxon>fabids</taxon>
        <taxon>Rosales</taxon>
        <taxon>Rosaceae</taxon>
        <taxon>Amygdaloideae</taxon>
        <taxon>Maleae</taxon>
        <taxon>Malus</taxon>
    </lineage>
</organism>
<protein>
    <submittedName>
        <fullName evidence="1">Uncharacterized protein</fullName>
    </submittedName>
</protein>
<dbReference type="EMBL" id="RDQH01000335">
    <property type="protein sequence ID" value="RXH88450.1"/>
    <property type="molecule type" value="Genomic_DNA"/>
</dbReference>
<proteinExistence type="predicted"/>
<reference evidence="1 2" key="1">
    <citation type="submission" date="2018-10" db="EMBL/GenBank/DDBJ databases">
        <title>A high-quality apple genome assembly.</title>
        <authorList>
            <person name="Hu J."/>
        </authorList>
    </citation>
    <scope>NUCLEOTIDE SEQUENCE [LARGE SCALE GENOMIC DNA]</scope>
    <source>
        <strain evidence="2">cv. HFTH1</strain>
        <tissue evidence="1">Young leaf</tissue>
    </source>
</reference>
<evidence type="ECO:0000313" key="2">
    <source>
        <dbReference type="Proteomes" id="UP000290289"/>
    </source>
</evidence>
<gene>
    <name evidence="1" type="ORF">DVH24_000049</name>
</gene>
<accession>A0A498IYW6</accession>
<dbReference type="Proteomes" id="UP000290289">
    <property type="component" value="Chromosome 9"/>
</dbReference>
<evidence type="ECO:0000313" key="1">
    <source>
        <dbReference type="EMBL" id="RXH88450.1"/>
    </source>
</evidence>
<name>A0A498IYW6_MALDO</name>
<dbReference type="AlphaFoldDB" id="A0A498IYW6"/>
<comment type="caution">
    <text evidence="1">The sequence shown here is derived from an EMBL/GenBank/DDBJ whole genome shotgun (WGS) entry which is preliminary data.</text>
</comment>